<feature type="domain" description="Phospholipid/glycerol acyltransferase" evidence="7">
    <location>
        <begin position="899"/>
        <end position="1008"/>
    </location>
</feature>
<dbReference type="AlphaFoldDB" id="A0A9D9HAL8"/>
<sequence>MNKAILHIYDYLASHKTFCKILFAAIVISAALPLSMLRFNEDIADFLPQNETNAKYSAVFGLAGGQSEAVVVFAAPDSASEQRLSAAMEQFTRLWSEADTARTFKLRAKSDMKQIRELTAFISSNYPYFLTDEDYARIDSLLSDKEYVQKRAAYIKEALRKPSAAFTVSYLRSDPLLLSGPVLQRLHNLQVGEKFKTVDGYVFDTSGQYGFIFITTPFSGSETANNHSLYELCGRCCAQVMEDNPGTEVFASGTPVISVSNANRIKSDSVLAFSLSAIIILGLLIYALRKPSYLFWTAIACISGFLCAMSVLALVKGGMSVIVLGLGSVILGIAVNYPLHYLDHLKHSSDKRTALKEIAAPLLVGNITTVAAFLCLVVLNAAALRDLGLFASVSLVGTMLFVVVFLPQFCTLPRRDKTAHKVENWINRLGALLSPETGIAKTILFVIIAVMTTIFALTGDGDLFSPDMNRINYMEDGQKRALEILSGLRQESHDKRRLYVVAEGPDMEKALQNNEKILDDIKGITGDEAMRINGVSDFVISKREQADRLQAWNGFKNRHASLTGEFEHACEAEGLNPRLFSPFLDLFTQNYECRDASFFALVDSISGGHYILQDGNCMVINNIMVPDTVADRFKTDLRPEISDAGFVFDTYDISSRLADNLASELDYIGYVCAAVVFIFLCLSFGRLEISLISFLPLAVSWIWITGVMHIFDIRFNIVNIILATFIFGQGDDYTIFITEGLMHRNAYGSKVLDSYKSSIVLSAAIMLAGMGMLLLAKHPAMYSLGVVATLGMVVVLFMAFYLPPLVFDFLTLEKGKPKAVPVTLKRIAYSLAALLFFLVCSLLTRVYTFFEFTLCRSTEKKRLRLHKLIHAFSGFVIKRVPGVAFEYENRTGEDFSSAAMIVCNHQSHLDLMCLLSLHPKIVILTNDWVWRNPLYSHIIHNAEFYPVSDGIETNEKRLAGLVSRGYSIVVFPEGTRTADGNMGRFHQGAFYLAQKLRLDIVPVMLHGAFDVLPKTDFMLREGKISMQVCPRIPHHSFADKDVKQITKEFHRRYCLSYAEYCKTKEDCSYFKPLVGYSYLYKGREAETDCRRCLSKFNLYDALCRDIPTGSKSVAFLNSGYGEFALAYALSHKDRKVFACEQDGDKRLLAENCACRPVNFISLSSPRDIPSDCIDIVDLNGKA</sequence>
<gene>
    <name evidence="8" type="ORF">IAC32_06030</name>
</gene>
<evidence type="ECO:0000256" key="6">
    <source>
        <dbReference type="SAM" id="Phobius"/>
    </source>
</evidence>
<evidence type="ECO:0000259" key="7">
    <source>
        <dbReference type="SMART" id="SM00563"/>
    </source>
</evidence>
<name>A0A9D9HAL8_9BACT</name>
<feature type="transmembrane region" description="Helical" evidence="6">
    <location>
        <begin position="389"/>
        <end position="407"/>
    </location>
</feature>
<reference evidence="8" key="2">
    <citation type="journal article" date="2021" name="PeerJ">
        <title>Extensive microbial diversity within the chicken gut microbiome revealed by metagenomics and culture.</title>
        <authorList>
            <person name="Gilroy R."/>
            <person name="Ravi A."/>
            <person name="Getino M."/>
            <person name="Pursley I."/>
            <person name="Horton D.L."/>
            <person name="Alikhan N.F."/>
            <person name="Baker D."/>
            <person name="Gharbi K."/>
            <person name="Hall N."/>
            <person name="Watson M."/>
            <person name="Adriaenssens E.M."/>
            <person name="Foster-Nyarko E."/>
            <person name="Jarju S."/>
            <person name="Secka A."/>
            <person name="Antonio M."/>
            <person name="Oren A."/>
            <person name="Chaudhuri R.R."/>
            <person name="La Ragione R."/>
            <person name="Hildebrand F."/>
            <person name="Pallen M.J."/>
        </authorList>
    </citation>
    <scope>NUCLEOTIDE SEQUENCE</scope>
    <source>
        <strain evidence="8">D3-1215</strain>
    </source>
</reference>
<keyword evidence="8" id="KW-0012">Acyltransferase</keyword>
<feature type="transmembrane region" description="Helical" evidence="6">
    <location>
        <begin position="360"/>
        <end position="383"/>
    </location>
</feature>
<feature type="transmembrane region" description="Helical" evidence="6">
    <location>
        <begin position="758"/>
        <end position="776"/>
    </location>
</feature>
<evidence type="ECO:0000256" key="2">
    <source>
        <dbReference type="ARBA" id="ARBA00022475"/>
    </source>
</evidence>
<evidence type="ECO:0000313" key="9">
    <source>
        <dbReference type="Proteomes" id="UP000823637"/>
    </source>
</evidence>
<evidence type="ECO:0000256" key="3">
    <source>
        <dbReference type="ARBA" id="ARBA00022692"/>
    </source>
</evidence>
<dbReference type="PANTHER" id="PTHR33406">
    <property type="entry name" value="MEMBRANE PROTEIN MJ1562-RELATED"/>
    <property type="match status" value="1"/>
</dbReference>
<feature type="transmembrane region" description="Helical" evidence="6">
    <location>
        <begin position="827"/>
        <end position="850"/>
    </location>
</feature>
<organism evidence="8 9">
    <name type="scientific">Candidatus Enterocola intestinipullorum</name>
    <dbReference type="NCBI Taxonomy" id="2840783"/>
    <lineage>
        <taxon>Bacteria</taxon>
        <taxon>Pseudomonadati</taxon>
        <taxon>Bacteroidota</taxon>
        <taxon>Bacteroidia</taxon>
        <taxon>Bacteroidales</taxon>
        <taxon>Candidatus Enterocola</taxon>
    </lineage>
</organism>
<dbReference type="GO" id="GO:0016746">
    <property type="term" value="F:acyltransferase activity"/>
    <property type="evidence" value="ECO:0007669"/>
    <property type="project" value="UniProtKB-KW"/>
</dbReference>
<feature type="transmembrane region" description="Helical" evidence="6">
    <location>
        <begin position="293"/>
        <end position="315"/>
    </location>
</feature>
<proteinExistence type="predicted"/>
<feature type="transmembrane region" description="Helical" evidence="6">
    <location>
        <begin position="270"/>
        <end position="288"/>
    </location>
</feature>
<dbReference type="Proteomes" id="UP000823637">
    <property type="component" value="Unassembled WGS sequence"/>
</dbReference>
<dbReference type="Pfam" id="PF03176">
    <property type="entry name" value="MMPL"/>
    <property type="match status" value="2"/>
</dbReference>
<protein>
    <submittedName>
        <fullName evidence="8">1-acyl-sn-glycerol-3-phosphate acyltransferase</fullName>
    </submittedName>
</protein>
<evidence type="ECO:0000256" key="5">
    <source>
        <dbReference type="ARBA" id="ARBA00023136"/>
    </source>
</evidence>
<comment type="subcellular location">
    <subcellularLocation>
        <location evidence="1">Cell membrane</location>
        <topology evidence="1">Multi-pass membrane protein</topology>
    </subcellularLocation>
</comment>
<evidence type="ECO:0000256" key="4">
    <source>
        <dbReference type="ARBA" id="ARBA00022989"/>
    </source>
</evidence>
<keyword evidence="4 6" id="KW-1133">Transmembrane helix</keyword>
<dbReference type="GO" id="GO:0005886">
    <property type="term" value="C:plasma membrane"/>
    <property type="evidence" value="ECO:0007669"/>
    <property type="project" value="UniProtKB-SubCell"/>
</dbReference>
<feature type="transmembrane region" description="Helical" evidence="6">
    <location>
        <begin position="717"/>
        <end position="737"/>
    </location>
</feature>
<keyword evidence="2" id="KW-1003">Cell membrane</keyword>
<dbReference type="SMART" id="SM00563">
    <property type="entry name" value="PlsC"/>
    <property type="match status" value="1"/>
</dbReference>
<dbReference type="SUPFAM" id="SSF82866">
    <property type="entry name" value="Multidrug efflux transporter AcrB transmembrane domain"/>
    <property type="match status" value="2"/>
</dbReference>
<keyword evidence="8" id="KW-0808">Transferase</keyword>
<feature type="transmembrane region" description="Helical" evidence="6">
    <location>
        <begin position="782"/>
        <end position="807"/>
    </location>
</feature>
<feature type="transmembrane region" description="Helical" evidence="6">
    <location>
        <begin position="321"/>
        <end position="339"/>
    </location>
</feature>
<keyword evidence="5 6" id="KW-0472">Membrane</keyword>
<accession>A0A9D9HAL8</accession>
<keyword evidence="3 6" id="KW-0812">Transmembrane</keyword>
<dbReference type="CDD" id="cd07989">
    <property type="entry name" value="LPLAT_AGPAT-like"/>
    <property type="match status" value="1"/>
</dbReference>
<dbReference type="InterPro" id="IPR004869">
    <property type="entry name" value="MMPL_dom"/>
</dbReference>
<dbReference type="Pfam" id="PF01553">
    <property type="entry name" value="Acyltransferase"/>
    <property type="match status" value="1"/>
</dbReference>
<dbReference type="Gene3D" id="1.20.1640.10">
    <property type="entry name" value="Multidrug efflux transporter AcrB transmembrane domain"/>
    <property type="match status" value="2"/>
</dbReference>
<feature type="transmembrane region" description="Helical" evidence="6">
    <location>
        <begin position="691"/>
        <end position="711"/>
    </location>
</feature>
<dbReference type="InterPro" id="IPR050545">
    <property type="entry name" value="Mycobact_MmpL"/>
</dbReference>
<evidence type="ECO:0000256" key="1">
    <source>
        <dbReference type="ARBA" id="ARBA00004651"/>
    </source>
</evidence>
<dbReference type="EMBL" id="JADIMR010000090">
    <property type="protein sequence ID" value="MBO8447285.1"/>
    <property type="molecule type" value="Genomic_DNA"/>
</dbReference>
<dbReference type="InterPro" id="IPR002123">
    <property type="entry name" value="Plipid/glycerol_acylTrfase"/>
</dbReference>
<feature type="transmembrane region" description="Helical" evidence="6">
    <location>
        <begin position="667"/>
        <end position="684"/>
    </location>
</feature>
<evidence type="ECO:0000313" key="8">
    <source>
        <dbReference type="EMBL" id="MBO8447285.1"/>
    </source>
</evidence>
<comment type="caution">
    <text evidence="8">The sequence shown here is derived from an EMBL/GenBank/DDBJ whole genome shotgun (WGS) entry which is preliminary data.</text>
</comment>
<feature type="transmembrane region" description="Helical" evidence="6">
    <location>
        <begin position="438"/>
        <end position="458"/>
    </location>
</feature>
<dbReference type="PANTHER" id="PTHR33406:SF13">
    <property type="entry name" value="MEMBRANE PROTEIN YDFJ"/>
    <property type="match status" value="1"/>
</dbReference>
<reference evidence="8" key="1">
    <citation type="submission" date="2020-10" db="EMBL/GenBank/DDBJ databases">
        <authorList>
            <person name="Gilroy R."/>
        </authorList>
    </citation>
    <scope>NUCLEOTIDE SEQUENCE</scope>
    <source>
        <strain evidence="8">D3-1215</strain>
    </source>
</reference>
<dbReference type="SUPFAM" id="SSF69593">
    <property type="entry name" value="Glycerol-3-phosphate (1)-acyltransferase"/>
    <property type="match status" value="1"/>
</dbReference>
<feature type="transmembrane region" description="Helical" evidence="6">
    <location>
        <begin position="21"/>
        <end position="39"/>
    </location>
</feature>